<dbReference type="EMBL" id="FMYK01000005">
    <property type="protein sequence ID" value="SDC45422.1"/>
    <property type="molecule type" value="Genomic_DNA"/>
</dbReference>
<dbReference type="Gene3D" id="3.40.50.1820">
    <property type="entry name" value="alpha/beta hydrolase"/>
    <property type="match status" value="1"/>
</dbReference>
<dbReference type="SUPFAM" id="SSF53474">
    <property type="entry name" value="alpha/beta-Hydrolases"/>
    <property type="match status" value="1"/>
</dbReference>
<sequence>MNSLKSARITSLSMYLICGLCLMMGKVNATEMTLTPTLQTPSIAIEKGITLAGGTRNQQFKLSNPSNQRQYLIQVYQSQTPAPKAGFPVIYLLDGNAAFPYASVMAQAIEFSYARHHQAPPLIVAIGYDIDSTIDVKARTFDYTPPIQGELISPENRPNPPYPIGGAEQFYQFIQTQLKPFIAKHYPVDVQQQSLFGHSYGGLFTLFTMLNHPDAFQHYYAASPSIWWHDDYLIKQAQLFQKKYKPSGMEQPITVHLSVGEEELKEHLPQSAQVEKNTDIARFANTLSNIKNMQITQQVIADASHFEAMFPAINHALNRILDHAVQDSQSK</sequence>
<keyword evidence="4" id="KW-1185">Reference proteome</keyword>
<evidence type="ECO:0008006" key="5">
    <source>
        <dbReference type="Google" id="ProtNLM"/>
    </source>
</evidence>
<protein>
    <recommendedName>
        <fullName evidence="5">Esterase</fullName>
    </recommendedName>
</protein>
<dbReference type="RefSeq" id="WP_171259098.1">
    <property type="nucleotide sequence ID" value="NZ_FMYK01000005.1"/>
</dbReference>
<reference evidence="4" key="1">
    <citation type="submission" date="2016-09" db="EMBL/GenBank/DDBJ databases">
        <authorList>
            <person name="Varghese N."/>
            <person name="Submissions S."/>
        </authorList>
    </citation>
    <scope>NUCLEOTIDE SEQUENCE [LARGE SCALE GENOMIC DNA]</scope>
    <source>
        <strain evidence="4">ANC 3699</strain>
    </source>
</reference>
<proteinExistence type="inferred from homology"/>
<evidence type="ECO:0000256" key="2">
    <source>
        <dbReference type="ARBA" id="ARBA00022801"/>
    </source>
</evidence>
<dbReference type="AlphaFoldDB" id="A0A1G6LQ73"/>
<evidence type="ECO:0000256" key="1">
    <source>
        <dbReference type="ARBA" id="ARBA00005622"/>
    </source>
</evidence>
<dbReference type="InterPro" id="IPR052558">
    <property type="entry name" value="Siderophore_Hydrolase_D"/>
</dbReference>
<dbReference type="Pfam" id="PF00756">
    <property type="entry name" value="Esterase"/>
    <property type="match status" value="1"/>
</dbReference>
<accession>A0A1G6LQ73</accession>
<gene>
    <name evidence="3" type="ORF">SAMN05421749_105144</name>
</gene>
<dbReference type="InterPro" id="IPR029058">
    <property type="entry name" value="AB_hydrolase_fold"/>
</dbReference>
<dbReference type="PANTHER" id="PTHR40841:SF2">
    <property type="entry name" value="SIDEROPHORE-DEGRADING ESTERASE (EUROFUNG)"/>
    <property type="match status" value="1"/>
</dbReference>
<evidence type="ECO:0000313" key="3">
    <source>
        <dbReference type="EMBL" id="SDC45422.1"/>
    </source>
</evidence>
<comment type="similarity">
    <text evidence="1">Belongs to the esterase D family.</text>
</comment>
<organism evidence="3 4">
    <name type="scientific">Acinetobacter marinus</name>
    <dbReference type="NCBI Taxonomy" id="281375"/>
    <lineage>
        <taxon>Bacteria</taxon>
        <taxon>Pseudomonadati</taxon>
        <taxon>Pseudomonadota</taxon>
        <taxon>Gammaproteobacteria</taxon>
        <taxon>Moraxellales</taxon>
        <taxon>Moraxellaceae</taxon>
        <taxon>Acinetobacter</taxon>
    </lineage>
</organism>
<name>A0A1G6LQ73_9GAMM</name>
<dbReference type="PANTHER" id="PTHR40841">
    <property type="entry name" value="SIDEROPHORE TRIACETYLFUSARININE C ESTERASE"/>
    <property type="match status" value="1"/>
</dbReference>
<keyword evidence="2" id="KW-0378">Hydrolase</keyword>
<dbReference type="GO" id="GO:0016788">
    <property type="term" value="F:hydrolase activity, acting on ester bonds"/>
    <property type="evidence" value="ECO:0007669"/>
    <property type="project" value="TreeGrafter"/>
</dbReference>
<dbReference type="InterPro" id="IPR000801">
    <property type="entry name" value="Esterase-like"/>
</dbReference>
<evidence type="ECO:0000313" key="4">
    <source>
        <dbReference type="Proteomes" id="UP000242317"/>
    </source>
</evidence>
<dbReference type="Proteomes" id="UP000242317">
    <property type="component" value="Unassembled WGS sequence"/>
</dbReference>